<dbReference type="PANTHER" id="PTHR10426:SF86">
    <property type="entry name" value="PROTEIN STRICTOSIDINE SYNTHASE-LIKE 10-LIKE"/>
    <property type="match status" value="1"/>
</dbReference>
<reference evidence="1 2" key="1">
    <citation type="submission" date="2024-01" db="EMBL/GenBank/DDBJ databases">
        <title>Genome assemblies of Stephania.</title>
        <authorList>
            <person name="Yang L."/>
        </authorList>
    </citation>
    <scope>NUCLEOTIDE SEQUENCE [LARGE SCALE GENOMIC DNA]</scope>
    <source>
        <strain evidence="1">JXDWG</strain>
        <tissue evidence="1">Leaf</tissue>
    </source>
</reference>
<dbReference type="GO" id="GO:0016787">
    <property type="term" value="F:hydrolase activity"/>
    <property type="evidence" value="ECO:0007669"/>
    <property type="project" value="TreeGrafter"/>
</dbReference>
<comment type="caution">
    <text evidence="1">The sequence shown here is derived from an EMBL/GenBank/DDBJ whole genome shotgun (WGS) entry which is preliminary data.</text>
</comment>
<protein>
    <submittedName>
        <fullName evidence="1">Uncharacterized protein</fullName>
    </submittedName>
</protein>
<name>A0AAP0IQB3_9MAGN</name>
<dbReference type="Proteomes" id="UP001419268">
    <property type="component" value="Unassembled WGS sequence"/>
</dbReference>
<keyword evidence="2" id="KW-1185">Reference proteome</keyword>
<dbReference type="PANTHER" id="PTHR10426">
    <property type="entry name" value="STRICTOSIDINE SYNTHASE-RELATED"/>
    <property type="match status" value="1"/>
</dbReference>
<accession>A0AAP0IQB3</accession>
<dbReference type="GO" id="GO:0012505">
    <property type="term" value="C:endomembrane system"/>
    <property type="evidence" value="ECO:0007669"/>
    <property type="project" value="TreeGrafter"/>
</dbReference>
<evidence type="ECO:0000313" key="1">
    <source>
        <dbReference type="EMBL" id="KAK9118712.1"/>
    </source>
</evidence>
<sequence>MWRRRLSYVTLDRHSPPKIISNNDNVDLDYVVLKPFSCSAVGPESPAFDCDGEGPYTGISDGRIFKWDNANHAWVEFAVSSGNSDVSPSALAGLRAKGRYKKEHLFVGLHDLPEGPAEAPVYGNCPKDLAYIPHPPRFEPTPSRDKGVGSWSRVPSRANARGKTIYCCKF</sequence>
<evidence type="ECO:0000313" key="2">
    <source>
        <dbReference type="Proteomes" id="UP001419268"/>
    </source>
</evidence>
<dbReference type="InterPro" id="IPR011042">
    <property type="entry name" value="6-blade_b-propeller_TolB-like"/>
</dbReference>
<dbReference type="EMBL" id="JBBNAG010000007">
    <property type="protein sequence ID" value="KAK9118712.1"/>
    <property type="molecule type" value="Genomic_DNA"/>
</dbReference>
<organism evidence="1 2">
    <name type="scientific">Stephania cephalantha</name>
    <dbReference type="NCBI Taxonomy" id="152367"/>
    <lineage>
        <taxon>Eukaryota</taxon>
        <taxon>Viridiplantae</taxon>
        <taxon>Streptophyta</taxon>
        <taxon>Embryophyta</taxon>
        <taxon>Tracheophyta</taxon>
        <taxon>Spermatophyta</taxon>
        <taxon>Magnoliopsida</taxon>
        <taxon>Ranunculales</taxon>
        <taxon>Menispermaceae</taxon>
        <taxon>Menispermoideae</taxon>
        <taxon>Cissampelideae</taxon>
        <taxon>Stephania</taxon>
    </lineage>
</organism>
<dbReference type="AlphaFoldDB" id="A0AAP0IQB3"/>
<gene>
    <name evidence="1" type="ORF">Scep_016805</name>
</gene>
<dbReference type="SUPFAM" id="SSF63829">
    <property type="entry name" value="Calcium-dependent phosphotriesterase"/>
    <property type="match status" value="1"/>
</dbReference>
<proteinExistence type="predicted"/>
<dbReference type="Gene3D" id="2.120.10.30">
    <property type="entry name" value="TolB, C-terminal domain"/>
    <property type="match status" value="1"/>
</dbReference>